<protein>
    <submittedName>
        <fullName evidence="1">Uncharacterized protein</fullName>
    </submittedName>
</protein>
<dbReference type="Proteomes" id="UP000054630">
    <property type="component" value="Unassembled WGS sequence"/>
</dbReference>
<name>A0A0V0RBF7_9BILA</name>
<gene>
    <name evidence="1" type="ORF">T07_8082</name>
</gene>
<accession>A0A0V0RBF7</accession>
<dbReference type="AlphaFoldDB" id="A0A0V0RBF7"/>
<keyword evidence="2" id="KW-1185">Reference proteome</keyword>
<reference evidence="1 2" key="1">
    <citation type="submission" date="2015-01" db="EMBL/GenBank/DDBJ databases">
        <title>Evolution of Trichinella species and genotypes.</title>
        <authorList>
            <person name="Korhonen P.K."/>
            <person name="Edoardo P."/>
            <person name="Giuseppe L.R."/>
            <person name="Gasser R.B."/>
        </authorList>
    </citation>
    <scope>NUCLEOTIDE SEQUENCE [LARGE SCALE GENOMIC DNA]</scope>
    <source>
        <strain evidence="1">ISS37</strain>
    </source>
</reference>
<feature type="non-terminal residue" evidence="1">
    <location>
        <position position="95"/>
    </location>
</feature>
<proteinExistence type="predicted"/>
<organism evidence="1 2">
    <name type="scientific">Trichinella nelsoni</name>
    <dbReference type="NCBI Taxonomy" id="6336"/>
    <lineage>
        <taxon>Eukaryota</taxon>
        <taxon>Metazoa</taxon>
        <taxon>Ecdysozoa</taxon>
        <taxon>Nematoda</taxon>
        <taxon>Enoplea</taxon>
        <taxon>Dorylaimia</taxon>
        <taxon>Trichinellida</taxon>
        <taxon>Trichinellidae</taxon>
        <taxon>Trichinella</taxon>
    </lineage>
</organism>
<sequence length="95" mass="10422">MGNSSVPPMNSLAEIIIKPLLSLDKRNETDNSTDILTPNIVRKRTFKASNERIVTSPSATEDSAAKVNAIPDNAQYNTSVLDKRKEASKKILKIP</sequence>
<evidence type="ECO:0000313" key="1">
    <source>
        <dbReference type="EMBL" id="KRX11847.1"/>
    </source>
</evidence>
<comment type="caution">
    <text evidence="1">The sequence shown here is derived from an EMBL/GenBank/DDBJ whole genome shotgun (WGS) entry which is preliminary data.</text>
</comment>
<evidence type="ECO:0000313" key="2">
    <source>
        <dbReference type="Proteomes" id="UP000054630"/>
    </source>
</evidence>
<dbReference type="STRING" id="6336.A0A0V0RBF7"/>
<dbReference type="EMBL" id="JYDL01001242">
    <property type="protein sequence ID" value="KRX11847.1"/>
    <property type="molecule type" value="Genomic_DNA"/>
</dbReference>